<proteinExistence type="predicted"/>
<sequence>MSAKIVAIVNQKGGVGKTTTAVNLATIIAVMNKRVLLIDLDSQGNSSSGLGIRQEGRKITTYHVFCGLETIEKAILDTEIPKLSIITSNTNLAAVEIDLINRIDREMVLKNCLESVRDRFDYIIIDCPPSLNLLTLNALVACHEVVIPMLCEFYSLEGLSHLLKTIEIVEKRLNPDIKIGGVLFTMYDKRNRLTEQVERDVRSCLGRIVFNTTIPRNVRVSEAPSHGKAAIIYDYKCSGSQAYINLAKEMMAREKQGIRQVVSA</sequence>
<evidence type="ECO:0000313" key="2">
    <source>
        <dbReference type="EMBL" id="MEA0970985.1"/>
    </source>
</evidence>
<evidence type="ECO:0000259" key="1">
    <source>
        <dbReference type="Pfam" id="PF13614"/>
    </source>
</evidence>
<dbReference type="CDD" id="cd02042">
    <property type="entry name" value="ParAB_family"/>
    <property type="match status" value="1"/>
</dbReference>
<comment type="caution">
    <text evidence="2">The sequence shown here is derived from an EMBL/GenBank/DDBJ whole genome shotgun (WGS) entry which is preliminary data.</text>
</comment>
<dbReference type="InterPro" id="IPR050678">
    <property type="entry name" value="DNA_Partitioning_ATPase"/>
</dbReference>
<dbReference type="SUPFAM" id="SSF52540">
    <property type="entry name" value="P-loop containing nucleoside triphosphate hydrolases"/>
    <property type="match status" value="1"/>
</dbReference>
<dbReference type="PANTHER" id="PTHR13696:SF52">
    <property type="entry name" value="PARA FAMILY PROTEIN CT_582"/>
    <property type="match status" value="1"/>
</dbReference>
<organism evidence="2 3">
    <name type="scientific">Candidatus Megaera venefica</name>
    <dbReference type="NCBI Taxonomy" id="2055910"/>
    <lineage>
        <taxon>Bacteria</taxon>
        <taxon>Pseudomonadati</taxon>
        <taxon>Pseudomonadota</taxon>
        <taxon>Alphaproteobacteria</taxon>
        <taxon>Rickettsiales</taxon>
        <taxon>Rickettsiaceae</taxon>
        <taxon>Candidatus Megaera</taxon>
    </lineage>
</organism>
<gene>
    <name evidence="2" type="ORF">Megvenef_00955</name>
</gene>
<name>A0ABU5NCV7_9RICK</name>
<dbReference type="Gene3D" id="3.40.50.300">
    <property type="entry name" value="P-loop containing nucleotide triphosphate hydrolases"/>
    <property type="match status" value="1"/>
</dbReference>
<dbReference type="InterPro" id="IPR027417">
    <property type="entry name" value="P-loop_NTPase"/>
</dbReference>
<dbReference type="InterPro" id="IPR025669">
    <property type="entry name" value="AAA_dom"/>
</dbReference>
<evidence type="ECO:0000313" key="3">
    <source>
        <dbReference type="Proteomes" id="UP001291687"/>
    </source>
</evidence>
<feature type="domain" description="AAA" evidence="1">
    <location>
        <begin position="3"/>
        <end position="179"/>
    </location>
</feature>
<dbReference type="Proteomes" id="UP001291687">
    <property type="component" value="Unassembled WGS sequence"/>
</dbReference>
<dbReference type="EMBL" id="JARJFB010000067">
    <property type="protein sequence ID" value="MEA0970985.1"/>
    <property type="molecule type" value="Genomic_DNA"/>
</dbReference>
<protein>
    <submittedName>
        <fullName evidence="2">Chromosome partitioning protein ParA</fullName>
    </submittedName>
</protein>
<dbReference type="PANTHER" id="PTHR13696">
    <property type="entry name" value="P-LOOP CONTAINING NUCLEOSIDE TRIPHOSPHATE HYDROLASE"/>
    <property type="match status" value="1"/>
</dbReference>
<dbReference type="Pfam" id="PF13614">
    <property type="entry name" value="AAA_31"/>
    <property type="match status" value="1"/>
</dbReference>
<accession>A0ABU5NCV7</accession>
<keyword evidence="3" id="KW-1185">Reference proteome</keyword>
<reference evidence="2 3" key="1">
    <citation type="submission" date="2023-03" db="EMBL/GenBank/DDBJ databases">
        <title>Host association and intracellularity evolved multiple times independently in the Rickettsiales.</title>
        <authorList>
            <person name="Castelli M."/>
            <person name="Nardi T."/>
            <person name="Gammuto L."/>
            <person name="Bellinzona G."/>
            <person name="Sabaneyeva E."/>
            <person name="Potekhin A."/>
            <person name="Serra V."/>
            <person name="Petroni G."/>
            <person name="Sassera D."/>
        </authorList>
    </citation>
    <scope>NUCLEOTIDE SEQUENCE [LARGE SCALE GENOMIC DNA]</scope>
    <source>
        <strain evidence="2 3">Sr 2-6</strain>
    </source>
</reference>
<dbReference type="RefSeq" id="WP_322776883.1">
    <property type="nucleotide sequence ID" value="NZ_JARJFB010000067.1"/>
</dbReference>